<evidence type="ECO:0000313" key="2">
    <source>
        <dbReference type="EMBL" id="KGN58010.1"/>
    </source>
</evidence>
<feature type="compositionally biased region" description="Basic and acidic residues" evidence="1">
    <location>
        <begin position="12"/>
        <end position="44"/>
    </location>
</feature>
<dbReference type="AlphaFoldDB" id="A0A0A0L7X5"/>
<feature type="region of interest" description="Disordered" evidence="1">
    <location>
        <begin position="116"/>
        <end position="159"/>
    </location>
</feature>
<accession>A0A0A0L7X5</accession>
<name>A0A0A0L7X5_CUCSA</name>
<protein>
    <submittedName>
        <fullName evidence="2">Uncharacterized protein</fullName>
    </submittedName>
</protein>
<reference evidence="2 3" key="2">
    <citation type="journal article" date="2009" name="PLoS ONE">
        <title>An integrated genetic and cytogenetic map of the cucumber genome.</title>
        <authorList>
            <person name="Ren Y."/>
            <person name="Zhang Z."/>
            <person name="Liu J."/>
            <person name="Staub J.E."/>
            <person name="Han Y."/>
            <person name="Cheng Z."/>
            <person name="Li X."/>
            <person name="Lu J."/>
            <person name="Miao H."/>
            <person name="Kang H."/>
            <person name="Xie B."/>
            <person name="Gu X."/>
            <person name="Wang X."/>
            <person name="Du Y."/>
            <person name="Jin W."/>
            <person name="Huang S."/>
        </authorList>
    </citation>
    <scope>NUCLEOTIDE SEQUENCE [LARGE SCALE GENOMIC DNA]</scope>
    <source>
        <strain evidence="3">cv. 9930</strain>
    </source>
</reference>
<sequence>MGLMNTFNINEAGEKKHKENEERTSRKGVDKEEEKKKETDKRVEEDEEDKVGKEEEEENEREHEKEPFLPIAETEFGRLVKEAQKRSEKVKFGLLKIKDQAKGLKALTEKKCQKEVEREFKKEVNETSPLEDNVGEEQPTKKKASEEQDVKKRLKKEKA</sequence>
<reference evidence="2 3" key="3">
    <citation type="journal article" date="2010" name="BMC Genomics">
        <title>Transcriptome sequencing and comparative analysis of cucumber flowers with different sex types.</title>
        <authorList>
            <person name="Guo S."/>
            <person name="Zheng Y."/>
            <person name="Joung J.G."/>
            <person name="Liu S."/>
            <person name="Zhang Z."/>
            <person name="Crasta O.R."/>
            <person name="Sobral B.W."/>
            <person name="Xu Y."/>
            <person name="Huang S."/>
            <person name="Fei Z."/>
        </authorList>
    </citation>
    <scope>NUCLEOTIDE SEQUENCE [LARGE SCALE GENOMIC DNA]</scope>
    <source>
        <strain evidence="3">cv. 9930</strain>
    </source>
</reference>
<evidence type="ECO:0000256" key="1">
    <source>
        <dbReference type="SAM" id="MobiDB-lite"/>
    </source>
</evidence>
<feature type="compositionally biased region" description="Basic and acidic residues" evidence="1">
    <location>
        <begin position="116"/>
        <end position="125"/>
    </location>
</feature>
<dbReference type="Proteomes" id="UP000029981">
    <property type="component" value="Chromosome 3"/>
</dbReference>
<proteinExistence type="predicted"/>
<feature type="region of interest" description="Disordered" evidence="1">
    <location>
        <begin position="1"/>
        <end position="74"/>
    </location>
</feature>
<dbReference type="EMBL" id="CM002924">
    <property type="protein sequence ID" value="KGN58010.1"/>
    <property type="molecule type" value="Genomic_DNA"/>
</dbReference>
<keyword evidence="3" id="KW-1185">Reference proteome</keyword>
<gene>
    <name evidence="2" type="ORF">Csa_3G432430</name>
</gene>
<feature type="compositionally biased region" description="Basic and acidic residues" evidence="1">
    <location>
        <begin position="138"/>
        <end position="151"/>
    </location>
</feature>
<organism evidence="2 3">
    <name type="scientific">Cucumis sativus</name>
    <name type="common">Cucumber</name>
    <dbReference type="NCBI Taxonomy" id="3659"/>
    <lineage>
        <taxon>Eukaryota</taxon>
        <taxon>Viridiplantae</taxon>
        <taxon>Streptophyta</taxon>
        <taxon>Embryophyta</taxon>
        <taxon>Tracheophyta</taxon>
        <taxon>Spermatophyta</taxon>
        <taxon>Magnoliopsida</taxon>
        <taxon>eudicotyledons</taxon>
        <taxon>Gunneridae</taxon>
        <taxon>Pentapetalae</taxon>
        <taxon>rosids</taxon>
        <taxon>fabids</taxon>
        <taxon>Cucurbitales</taxon>
        <taxon>Cucurbitaceae</taxon>
        <taxon>Benincaseae</taxon>
        <taxon>Cucumis</taxon>
    </lineage>
</organism>
<feature type="compositionally biased region" description="Acidic residues" evidence="1">
    <location>
        <begin position="45"/>
        <end position="59"/>
    </location>
</feature>
<evidence type="ECO:0000313" key="3">
    <source>
        <dbReference type="Proteomes" id="UP000029981"/>
    </source>
</evidence>
<dbReference type="Gramene" id="KGN58010">
    <property type="protein sequence ID" value="KGN58010"/>
    <property type="gene ID" value="Csa_3G432430"/>
</dbReference>
<reference evidence="2 3" key="1">
    <citation type="journal article" date="2009" name="Nat. Genet.">
        <title>The genome of the cucumber, Cucumis sativus L.</title>
        <authorList>
            <person name="Huang S."/>
            <person name="Li R."/>
            <person name="Zhang Z."/>
            <person name="Li L."/>
            <person name="Gu X."/>
            <person name="Fan W."/>
            <person name="Lucas W.J."/>
            <person name="Wang X."/>
            <person name="Xie B."/>
            <person name="Ni P."/>
            <person name="Ren Y."/>
            <person name="Zhu H."/>
            <person name="Li J."/>
            <person name="Lin K."/>
            <person name="Jin W."/>
            <person name="Fei Z."/>
            <person name="Li G."/>
            <person name="Staub J."/>
            <person name="Kilian A."/>
            <person name="van der Vossen E.A."/>
            <person name="Wu Y."/>
            <person name="Guo J."/>
            <person name="He J."/>
            <person name="Jia Z."/>
            <person name="Ren Y."/>
            <person name="Tian G."/>
            <person name="Lu Y."/>
            <person name="Ruan J."/>
            <person name="Qian W."/>
            <person name="Wang M."/>
            <person name="Huang Q."/>
            <person name="Li B."/>
            <person name="Xuan Z."/>
            <person name="Cao J."/>
            <person name="Asan"/>
            <person name="Wu Z."/>
            <person name="Zhang J."/>
            <person name="Cai Q."/>
            <person name="Bai Y."/>
            <person name="Zhao B."/>
            <person name="Han Y."/>
            <person name="Li Y."/>
            <person name="Li X."/>
            <person name="Wang S."/>
            <person name="Shi Q."/>
            <person name="Liu S."/>
            <person name="Cho W.K."/>
            <person name="Kim J.Y."/>
            <person name="Xu Y."/>
            <person name="Heller-Uszynska K."/>
            <person name="Miao H."/>
            <person name="Cheng Z."/>
            <person name="Zhang S."/>
            <person name="Wu J."/>
            <person name="Yang Y."/>
            <person name="Kang H."/>
            <person name="Li M."/>
            <person name="Liang H."/>
            <person name="Ren X."/>
            <person name="Shi Z."/>
            <person name="Wen M."/>
            <person name="Jian M."/>
            <person name="Yang H."/>
            <person name="Zhang G."/>
            <person name="Yang Z."/>
            <person name="Chen R."/>
            <person name="Liu S."/>
            <person name="Li J."/>
            <person name="Ma L."/>
            <person name="Liu H."/>
            <person name="Zhou Y."/>
            <person name="Zhao J."/>
            <person name="Fang X."/>
            <person name="Li G."/>
            <person name="Fang L."/>
            <person name="Li Y."/>
            <person name="Liu D."/>
            <person name="Zheng H."/>
            <person name="Zhang Y."/>
            <person name="Qin N."/>
            <person name="Li Z."/>
            <person name="Yang G."/>
            <person name="Yang S."/>
            <person name="Bolund L."/>
            <person name="Kristiansen K."/>
            <person name="Zheng H."/>
            <person name="Li S."/>
            <person name="Zhang X."/>
            <person name="Yang H."/>
            <person name="Wang J."/>
            <person name="Sun R."/>
            <person name="Zhang B."/>
            <person name="Jiang S."/>
            <person name="Wang J."/>
            <person name="Du Y."/>
            <person name="Li S."/>
        </authorList>
    </citation>
    <scope>NUCLEOTIDE SEQUENCE [LARGE SCALE GENOMIC DNA]</scope>
    <source>
        <strain evidence="3">cv. 9930</strain>
    </source>
</reference>
<reference evidence="2 3" key="4">
    <citation type="journal article" date="2011" name="BMC Genomics">
        <title>RNA-Seq improves annotation of protein-coding genes in the cucumber genome.</title>
        <authorList>
            <person name="Li Z."/>
            <person name="Zhang Z."/>
            <person name="Yan P."/>
            <person name="Huang S."/>
            <person name="Fei Z."/>
            <person name="Lin K."/>
        </authorList>
    </citation>
    <scope>NUCLEOTIDE SEQUENCE [LARGE SCALE GENOMIC DNA]</scope>
    <source>
        <strain evidence="3">cv. 9930</strain>
    </source>
</reference>